<dbReference type="SUPFAM" id="SSF101148">
    <property type="entry name" value="Plant invertase/pectin methylesterase inhibitor"/>
    <property type="match status" value="1"/>
</dbReference>
<feature type="domain" description="Pectinesterase inhibitor" evidence="3">
    <location>
        <begin position="22"/>
        <end position="174"/>
    </location>
</feature>
<dbReference type="PANTHER" id="PTHR31080">
    <property type="entry name" value="PECTINESTERASE INHIBITOR-LIKE"/>
    <property type="match status" value="1"/>
</dbReference>
<evidence type="ECO:0000313" key="5">
    <source>
        <dbReference type="Proteomes" id="UP001054889"/>
    </source>
</evidence>
<evidence type="ECO:0000256" key="1">
    <source>
        <dbReference type="ARBA" id="ARBA00022729"/>
    </source>
</evidence>
<reference evidence="4" key="2">
    <citation type="submission" date="2021-12" db="EMBL/GenBank/DDBJ databases">
        <title>Resequencing data analysis of finger millet.</title>
        <authorList>
            <person name="Hatakeyama M."/>
            <person name="Aluri S."/>
            <person name="Balachadran M.T."/>
            <person name="Sivarajan S.R."/>
            <person name="Poveda L."/>
            <person name="Shimizu-Inatsugi R."/>
            <person name="Schlapbach R."/>
            <person name="Sreeman S.M."/>
            <person name="Shimizu K.K."/>
        </authorList>
    </citation>
    <scope>NUCLEOTIDE SEQUENCE</scope>
</reference>
<dbReference type="InterPro" id="IPR035513">
    <property type="entry name" value="Invertase/methylesterase_inhib"/>
</dbReference>
<protein>
    <recommendedName>
        <fullName evidence="3">Pectinesterase inhibitor domain-containing protein</fullName>
    </recommendedName>
</protein>
<name>A0AAV5CGH5_ELECO</name>
<dbReference type="Pfam" id="PF04043">
    <property type="entry name" value="PMEI"/>
    <property type="match status" value="1"/>
</dbReference>
<evidence type="ECO:0000313" key="4">
    <source>
        <dbReference type="EMBL" id="GJM97161.1"/>
    </source>
</evidence>
<dbReference type="Proteomes" id="UP001054889">
    <property type="component" value="Unassembled WGS sequence"/>
</dbReference>
<dbReference type="NCBIfam" id="TIGR01614">
    <property type="entry name" value="PME_inhib"/>
    <property type="match status" value="1"/>
</dbReference>
<keyword evidence="1 2" id="KW-0732">Signal</keyword>
<evidence type="ECO:0000259" key="3">
    <source>
        <dbReference type="SMART" id="SM00856"/>
    </source>
</evidence>
<sequence length="184" mass="19181">MAASHLRALVLLLAVSVSLRIAAAITVQEACQQHTKYPELCVQALSAAKPATETVPPSGLPELAEIAVALAEESNTAMVEFVKSLESQPGGMPPECLQQCVGQFQAAVTELKRSKVALEQFGENATGVKGWVEAAKTDGDTCMRGCHKIEGGADPDIDGKIGELGKLCSIALSLTDASVRNHGA</sequence>
<dbReference type="EMBL" id="BQKI01000006">
    <property type="protein sequence ID" value="GJM97161.1"/>
    <property type="molecule type" value="Genomic_DNA"/>
</dbReference>
<gene>
    <name evidence="4" type="primary">ga14066</name>
    <name evidence="4" type="ORF">PR202_ga14066</name>
</gene>
<feature type="chain" id="PRO_5043786428" description="Pectinesterase inhibitor domain-containing protein" evidence="2">
    <location>
        <begin position="25"/>
        <end position="184"/>
    </location>
</feature>
<dbReference type="Gene3D" id="1.20.140.40">
    <property type="entry name" value="Invertase/pectin methylesterase inhibitor family protein"/>
    <property type="match status" value="1"/>
</dbReference>
<dbReference type="AlphaFoldDB" id="A0AAV5CGH5"/>
<dbReference type="GO" id="GO:0004857">
    <property type="term" value="F:enzyme inhibitor activity"/>
    <property type="evidence" value="ECO:0007669"/>
    <property type="project" value="InterPro"/>
</dbReference>
<dbReference type="SMART" id="SM00856">
    <property type="entry name" value="PMEI"/>
    <property type="match status" value="1"/>
</dbReference>
<dbReference type="InterPro" id="IPR051955">
    <property type="entry name" value="PME_Inhibitor"/>
</dbReference>
<accession>A0AAV5CGH5</accession>
<dbReference type="PANTHER" id="PTHR31080:SF298">
    <property type="entry name" value="EXPRESSED PROTEIN"/>
    <property type="match status" value="1"/>
</dbReference>
<organism evidence="4 5">
    <name type="scientific">Eleusine coracana subsp. coracana</name>
    <dbReference type="NCBI Taxonomy" id="191504"/>
    <lineage>
        <taxon>Eukaryota</taxon>
        <taxon>Viridiplantae</taxon>
        <taxon>Streptophyta</taxon>
        <taxon>Embryophyta</taxon>
        <taxon>Tracheophyta</taxon>
        <taxon>Spermatophyta</taxon>
        <taxon>Magnoliopsida</taxon>
        <taxon>Liliopsida</taxon>
        <taxon>Poales</taxon>
        <taxon>Poaceae</taxon>
        <taxon>PACMAD clade</taxon>
        <taxon>Chloridoideae</taxon>
        <taxon>Cynodonteae</taxon>
        <taxon>Eleusininae</taxon>
        <taxon>Eleusine</taxon>
    </lineage>
</organism>
<keyword evidence="5" id="KW-1185">Reference proteome</keyword>
<proteinExistence type="predicted"/>
<dbReference type="InterPro" id="IPR006501">
    <property type="entry name" value="Pectinesterase_inhib_dom"/>
</dbReference>
<evidence type="ECO:0000256" key="2">
    <source>
        <dbReference type="SAM" id="SignalP"/>
    </source>
</evidence>
<comment type="caution">
    <text evidence="4">The sequence shown here is derived from an EMBL/GenBank/DDBJ whole genome shotgun (WGS) entry which is preliminary data.</text>
</comment>
<feature type="signal peptide" evidence="2">
    <location>
        <begin position="1"/>
        <end position="24"/>
    </location>
</feature>
<reference evidence="4" key="1">
    <citation type="journal article" date="2018" name="DNA Res.">
        <title>Multiple hybrid de novo genome assembly of finger millet, an orphan allotetraploid crop.</title>
        <authorList>
            <person name="Hatakeyama M."/>
            <person name="Aluri S."/>
            <person name="Balachadran M.T."/>
            <person name="Sivarajan S.R."/>
            <person name="Patrignani A."/>
            <person name="Gruter S."/>
            <person name="Poveda L."/>
            <person name="Shimizu-Inatsugi R."/>
            <person name="Baeten J."/>
            <person name="Francoijs K.J."/>
            <person name="Nataraja K.N."/>
            <person name="Reddy Y.A.N."/>
            <person name="Phadnis S."/>
            <person name="Ravikumar R.L."/>
            <person name="Schlapbach R."/>
            <person name="Sreeman S.M."/>
            <person name="Shimizu K.K."/>
        </authorList>
    </citation>
    <scope>NUCLEOTIDE SEQUENCE</scope>
</reference>